<keyword evidence="1" id="KW-0812">Transmembrane</keyword>
<geneLocation type="plasmid" evidence="3">
    <name>prapfh23a</name>
</geneLocation>
<evidence type="ECO:0000313" key="2">
    <source>
        <dbReference type="EMBL" id="QAS80957.1"/>
    </source>
</evidence>
<protein>
    <submittedName>
        <fullName evidence="2">Uncharacterized protein</fullName>
    </submittedName>
</protein>
<keyword evidence="1" id="KW-1133">Transmembrane helix</keyword>
<dbReference type="AlphaFoldDB" id="A0AAE5WR52"/>
<dbReference type="EMBL" id="CP034999">
    <property type="protein sequence ID" value="QAS80957.1"/>
    <property type="molecule type" value="Genomic_DNA"/>
</dbReference>
<proteinExistence type="predicted"/>
<name>A0AAE5WR52_9HYPH</name>
<dbReference type="Proteomes" id="UP000220927">
    <property type="component" value="Plasmid pRapFH23a"/>
</dbReference>
<accession>A0AAE5WR52</accession>
<organism evidence="2 3">
    <name type="scientific">Rhizobium acidisoli</name>
    <dbReference type="NCBI Taxonomy" id="1538158"/>
    <lineage>
        <taxon>Bacteria</taxon>
        <taxon>Pseudomonadati</taxon>
        <taxon>Pseudomonadota</taxon>
        <taxon>Alphaproteobacteria</taxon>
        <taxon>Hyphomicrobiales</taxon>
        <taxon>Rhizobiaceae</taxon>
        <taxon>Rhizobium/Agrobacterium group</taxon>
        <taxon>Rhizobium</taxon>
    </lineage>
</organism>
<keyword evidence="3" id="KW-1185">Reference proteome</keyword>
<evidence type="ECO:0000256" key="1">
    <source>
        <dbReference type="SAM" id="Phobius"/>
    </source>
</evidence>
<evidence type="ECO:0000313" key="3">
    <source>
        <dbReference type="Proteomes" id="UP000220927"/>
    </source>
</evidence>
<keyword evidence="1" id="KW-0472">Membrane</keyword>
<dbReference type="KEGG" id="rad:CO657_23395"/>
<gene>
    <name evidence="2" type="ORF">CO657_23395</name>
</gene>
<sequence length="198" mass="20483">MNTAMKLTGAAVAACAACCAVSVVPLMLASASAVLVGGALVKWGAVAILLIVPAAGLLLLSRRKAAPPAAPENLMVANSCGCGSCSTDGKQDAPIACTLDANEFKARTELIRTLMSRHLRQATRTALRLNLTYAPEALAEVRELMRMEQACCAFLTFDLTENATGVFVTITAPQAAAAAVDDLFAHFAPASRAMETSA</sequence>
<keyword evidence="2" id="KW-0614">Plasmid</keyword>
<reference evidence="2 3" key="1">
    <citation type="submission" date="2019-01" db="EMBL/GenBank/DDBJ databases">
        <title>Genomic insights into the origins and evolution of symbiotic genes in the Phaseolus vulgaris microsymbionts.</title>
        <authorList>
            <person name="Tong W."/>
        </authorList>
    </citation>
    <scope>NUCLEOTIDE SEQUENCE [LARGE SCALE GENOMIC DNA]</scope>
    <source>
        <strain evidence="2 3">FH23</strain>
        <plasmid evidence="3">prapfh23a</plasmid>
    </source>
</reference>
<feature type="transmembrane region" description="Helical" evidence="1">
    <location>
        <begin position="43"/>
        <end position="60"/>
    </location>
</feature>
<dbReference type="RefSeq" id="WP_054185379.1">
    <property type="nucleotide sequence ID" value="NZ_CP034999.1"/>
</dbReference>